<sequence>VYAKMQYLVSCEIDEDILLEVIKMGFDRSQLTESLCSRVQNEATIAYYLLIDNHFRATSGYLGAKFQESMWVGIPTLANSVAMV</sequence>
<gene>
    <name evidence="2" type="ORF">IFM89_014305</name>
</gene>
<keyword evidence="3" id="KW-1185">Reference proteome</keyword>
<feature type="domain" description="UBA" evidence="1">
    <location>
        <begin position="12"/>
        <end position="52"/>
    </location>
</feature>
<feature type="non-terminal residue" evidence="2">
    <location>
        <position position="84"/>
    </location>
</feature>
<dbReference type="InterPro" id="IPR015940">
    <property type="entry name" value="UBA"/>
</dbReference>
<evidence type="ECO:0000313" key="2">
    <source>
        <dbReference type="EMBL" id="KAF9605192.1"/>
    </source>
</evidence>
<dbReference type="AlphaFoldDB" id="A0A835HVK7"/>
<comment type="caution">
    <text evidence="2">The sequence shown here is derived from an EMBL/GenBank/DDBJ whole genome shotgun (WGS) entry which is preliminary data.</text>
</comment>
<dbReference type="CDD" id="cd14335">
    <property type="entry name" value="UBA_SnRK1_plant"/>
    <property type="match status" value="1"/>
</dbReference>
<name>A0A835HVK7_9MAGN</name>
<protein>
    <recommendedName>
        <fullName evidence="1">UBA domain-containing protein</fullName>
    </recommendedName>
</protein>
<dbReference type="EMBL" id="JADFTS010000005">
    <property type="protein sequence ID" value="KAF9605192.1"/>
    <property type="molecule type" value="Genomic_DNA"/>
</dbReference>
<proteinExistence type="predicted"/>
<reference evidence="2 3" key="1">
    <citation type="submission" date="2020-10" db="EMBL/GenBank/DDBJ databases">
        <title>The Coptis chinensis genome and diversification of protoberbering-type alkaloids.</title>
        <authorList>
            <person name="Wang B."/>
            <person name="Shu S."/>
            <person name="Song C."/>
            <person name="Liu Y."/>
        </authorList>
    </citation>
    <scope>NUCLEOTIDE SEQUENCE [LARGE SCALE GENOMIC DNA]</scope>
    <source>
        <strain evidence="2">HL-2020</strain>
        <tissue evidence="2">Leaf</tissue>
    </source>
</reference>
<evidence type="ECO:0000259" key="1">
    <source>
        <dbReference type="PROSITE" id="PS50030"/>
    </source>
</evidence>
<accession>A0A835HVK7</accession>
<evidence type="ECO:0000313" key="3">
    <source>
        <dbReference type="Proteomes" id="UP000631114"/>
    </source>
</evidence>
<dbReference type="PROSITE" id="PS50030">
    <property type="entry name" value="UBA"/>
    <property type="match status" value="1"/>
</dbReference>
<dbReference type="OrthoDB" id="193931at2759"/>
<dbReference type="Gene3D" id="1.10.8.10">
    <property type="entry name" value="DNA helicase RuvA subunit, C-terminal domain"/>
    <property type="match status" value="1"/>
</dbReference>
<organism evidence="2 3">
    <name type="scientific">Coptis chinensis</name>
    <dbReference type="NCBI Taxonomy" id="261450"/>
    <lineage>
        <taxon>Eukaryota</taxon>
        <taxon>Viridiplantae</taxon>
        <taxon>Streptophyta</taxon>
        <taxon>Embryophyta</taxon>
        <taxon>Tracheophyta</taxon>
        <taxon>Spermatophyta</taxon>
        <taxon>Magnoliopsida</taxon>
        <taxon>Ranunculales</taxon>
        <taxon>Ranunculaceae</taxon>
        <taxon>Coptidoideae</taxon>
        <taxon>Coptis</taxon>
    </lineage>
</organism>
<dbReference type="Proteomes" id="UP000631114">
    <property type="component" value="Unassembled WGS sequence"/>
</dbReference>